<evidence type="ECO:0000313" key="4">
    <source>
        <dbReference type="EMBL" id="CCW34167.1"/>
    </source>
</evidence>
<reference evidence="5" key="1">
    <citation type="submission" date="2013-03" db="EMBL/GenBank/DDBJ databases">
        <title>Genome sequence of Chthonomonas calidirosea, the first sequenced genome from the Armatimonadetes phylum (formally candidate division OP10).</title>
        <authorList>
            <person name="Lee K.C.Y."/>
            <person name="Morgan X.C."/>
            <person name="Dunfield P.F."/>
            <person name="Tamas I."/>
            <person name="Houghton K.M."/>
            <person name="Vyssotski M."/>
            <person name="Ryan J.L.J."/>
            <person name="Lagutin K."/>
            <person name="McDonald I.R."/>
            <person name="Stott M.B."/>
        </authorList>
    </citation>
    <scope>NUCLEOTIDE SEQUENCE [LARGE SCALE GENOMIC DNA]</scope>
    <source>
        <strain evidence="5">DSM 23976 / ICMP 18418 / T49</strain>
    </source>
</reference>
<dbReference type="Proteomes" id="UP000014227">
    <property type="component" value="Chromosome I"/>
</dbReference>
<keyword evidence="5" id="KW-1185">Reference proteome</keyword>
<organism evidence="4 5">
    <name type="scientific">Chthonomonas calidirosea (strain DSM 23976 / ICMP 18418 / T49)</name>
    <dbReference type="NCBI Taxonomy" id="1303518"/>
    <lineage>
        <taxon>Bacteria</taxon>
        <taxon>Bacillati</taxon>
        <taxon>Armatimonadota</taxon>
        <taxon>Chthonomonadia</taxon>
        <taxon>Chthonomonadales</taxon>
        <taxon>Chthonomonadaceae</taxon>
        <taxon>Chthonomonas</taxon>
    </lineage>
</organism>
<evidence type="ECO:0000259" key="2">
    <source>
        <dbReference type="Pfam" id="PF00534"/>
    </source>
</evidence>
<dbReference type="HOGENOM" id="CLU_009583_14_4_0"/>
<dbReference type="PANTHER" id="PTHR46401:SF2">
    <property type="entry name" value="GLYCOSYLTRANSFERASE WBBK-RELATED"/>
    <property type="match status" value="1"/>
</dbReference>
<dbReference type="STRING" id="454171.CP488_00827"/>
<dbReference type="SUPFAM" id="SSF53756">
    <property type="entry name" value="UDP-Glycosyltransferase/glycogen phosphorylase"/>
    <property type="match status" value="1"/>
</dbReference>
<keyword evidence="1 4" id="KW-0808">Transferase</keyword>
<dbReference type="Gene3D" id="3.40.50.2000">
    <property type="entry name" value="Glycogen Phosphorylase B"/>
    <property type="match status" value="2"/>
</dbReference>
<dbReference type="Pfam" id="PF00534">
    <property type="entry name" value="Glycos_transf_1"/>
    <property type="match status" value="1"/>
</dbReference>
<evidence type="ECO:0000259" key="3">
    <source>
        <dbReference type="Pfam" id="PF13439"/>
    </source>
</evidence>
<name>S0EUY8_CHTCT</name>
<protein>
    <submittedName>
        <fullName evidence="4">Glycosyltransferase</fullName>
    </submittedName>
</protein>
<feature type="domain" description="Glycosyl transferase family 1" evidence="2">
    <location>
        <begin position="187"/>
        <end position="352"/>
    </location>
</feature>
<dbReference type="InterPro" id="IPR028098">
    <property type="entry name" value="Glyco_trans_4-like_N"/>
</dbReference>
<dbReference type="InterPro" id="IPR001296">
    <property type="entry name" value="Glyco_trans_1"/>
</dbReference>
<dbReference type="InParanoid" id="S0EUY8"/>
<gene>
    <name evidence="4" type="ORF">CCALI_00330</name>
</gene>
<dbReference type="PATRIC" id="fig|1303518.3.peg.336"/>
<dbReference type="PANTHER" id="PTHR46401">
    <property type="entry name" value="GLYCOSYLTRANSFERASE WBBK-RELATED"/>
    <property type="match status" value="1"/>
</dbReference>
<dbReference type="GO" id="GO:0016757">
    <property type="term" value="F:glycosyltransferase activity"/>
    <property type="evidence" value="ECO:0007669"/>
    <property type="project" value="InterPro"/>
</dbReference>
<proteinExistence type="predicted"/>
<dbReference type="GO" id="GO:0009103">
    <property type="term" value="P:lipopolysaccharide biosynthetic process"/>
    <property type="evidence" value="ECO:0007669"/>
    <property type="project" value="TreeGrafter"/>
</dbReference>
<dbReference type="AlphaFoldDB" id="S0EUY8"/>
<dbReference type="OrthoDB" id="5443996at2"/>
<evidence type="ECO:0000313" key="5">
    <source>
        <dbReference type="Proteomes" id="UP000014227"/>
    </source>
</evidence>
<dbReference type="EMBL" id="HF951689">
    <property type="protein sequence ID" value="CCW34167.1"/>
    <property type="molecule type" value="Genomic_DNA"/>
</dbReference>
<evidence type="ECO:0000256" key="1">
    <source>
        <dbReference type="ARBA" id="ARBA00022679"/>
    </source>
</evidence>
<dbReference type="KEGG" id="ccz:CCALI_00330"/>
<feature type="domain" description="Glycosyltransferase subfamily 4-like N-terminal" evidence="3">
    <location>
        <begin position="42"/>
        <end position="173"/>
    </location>
</feature>
<dbReference type="eggNOG" id="COG0438">
    <property type="taxonomic scope" value="Bacteria"/>
</dbReference>
<sequence>MKIGMYTTVGDRCGIAAYTQALVNALRLLPETEVEIVPITEGKQSRGHYLAIAERLNADDIDVVHVQHEHSFWGGILPGHSAYWEFRYLITKPIVLTAHTTYTAEEMLRYRTERRLLKKLAKWVLLRNHAWVDSVQVAPFVTAVTIVHTEEAKQQLVGRGADPKFIHVLPAGVPEVVAATTGGEAFRRRFGLEGYRLITIFGYTAPNKGYELTLKLLPSLPEDVKLVIAGGPRNAAMEPYFAQLVRAIESSGERHRVIVTGYLPDEEVAEAMAASTVVLAPHTEATGSYSVTIPLAYGKAVLASDLACFREIVGRIACLELFRSGDVEDCRRHLHRLLNDESRRATLERLAKEYAERYSWPRIAQQTRCIYEEAIQVYAPVYRRPYTLVGKRGPS</sequence>
<dbReference type="RefSeq" id="WP_016481730.1">
    <property type="nucleotide sequence ID" value="NC_021487.1"/>
</dbReference>
<accession>S0EUY8</accession>
<dbReference type="Pfam" id="PF13439">
    <property type="entry name" value="Glyco_transf_4"/>
    <property type="match status" value="1"/>
</dbReference>